<comment type="subcellular location">
    <subcellularLocation>
        <location evidence="1 7">Nucleus</location>
    </subcellularLocation>
</comment>
<dbReference type="GO" id="GO:0043111">
    <property type="term" value="P:replication fork arrest"/>
    <property type="evidence" value="ECO:0007669"/>
    <property type="project" value="TreeGrafter"/>
</dbReference>
<feature type="region of interest" description="Disordered" evidence="8">
    <location>
        <begin position="155"/>
        <end position="178"/>
    </location>
</feature>
<evidence type="ECO:0000256" key="6">
    <source>
        <dbReference type="ARBA" id="ARBA00023306"/>
    </source>
</evidence>
<sequence length="429" mass="46080">MPAKTTAPSQNNDINDYLADWDDDDPFRSPSPQPPAGAAAGAKNDKKRKEADSLGIDEQIDLKKKPRVPRVKLDETRLLSEKGIPKLRKMAPKLKLKGKGHEFSDAARLLSFYQEWLDDLFPKATFLDALAMVEKTGHKVVVRNERLKWIDELKPRPARDDDDDDDLFGGRGYSAPRQPSRVAPIFEKTAAAAAAARPKTPDLFGDDDEDDNIYDATPRRRPGTTVAGGADVPDDDDLDALMAEVETGGPQEKETNNRKTIPNFGSIFGGGGISSARQPAVQVSTEPDDDDLDALMAEAEGQSAPARAPGGSILGDGGSKSSEKQPSQPAQEDDDDLDALMAESEAQTTGPKKVSAPVPGSDAGNGNIKEAGKAPEVDEDDLDALMAEAEGQAPAPTTASSPKQTGMEQEKEKTFEEDEEAMAEMDGLW</sequence>
<comment type="caution">
    <text evidence="10">The sequence shown here is derived from an EMBL/GenBank/DDBJ whole genome shotgun (WGS) entry which is preliminary data.</text>
</comment>
<feature type="compositionally biased region" description="Acidic residues" evidence="8">
    <location>
        <begin position="204"/>
        <end position="213"/>
    </location>
</feature>
<dbReference type="GO" id="GO:0031297">
    <property type="term" value="P:replication fork processing"/>
    <property type="evidence" value="ECO:0007669"/>
    <property type="project" value="UniProtKB-UniRule"/>
</dbReference>
<dbReference type="Pfam" id="PF07962">
    <property type="entry name" value="Swi3"/>
    <property type="match status" value="1"/>
</dbReference>
<dbReference type="GO" id="GO:0006974">
    <property type="term" value="P:DNA damage response"/>
    <property type="evidence" value="ECO:0007669"/>
    <property type="project" value="UniProtKB-KW"/>
</dbReference>
<protein>
    <recommendedName>
        <fullName evidence="7">Chromosome segregation in meiosis protein</fullName>
    </recommendedName>
</protein>
<feature type="region of interest" description="Disordered" evidence="8">
    <location>
        <begin position="192"/>
        <end position="429"/>
    </location>
</feature>
<evidence type="ECO:0000256" key="8">
    <source>
        <dbReference type="SAM" id="MobiDB-lite"/>
    </source>
</evidence>
<keyword evidence="3 7" id="KW-0227">DNA damage</keyword>
<evidence type="ECO:0000259" key="9">
    <source>
        <dbReference type="Pfam" id="PF07962"/>
    </source>
</evidence>
<dbReference type="InterPro" id="IPR012923">
    <property type="entry name" value="Csm3"/>
</dbReference>
<dbReference type="GO" id="GO:0000076">
    <property type="term" value="P:DNA replication checkpoint signaling"/>
    <property type="evidence" value="ECO:0007669"/>
    <property type="project" value="UniProtKB-UniRule"/>
</dbReference>
<feature type="region of interest" description="Disordered" evidence="8">
    <location>
        <begin position="1"/>
        <end position="60"/>
    </location>
</feature>
<gene>
    <name evidence="10" type="ORF">B0H66DRAFT_636169</name>
</gene>
<dbReference type="GO" id="GO:0031298">
    <property type="term" value="C:replication fork protection complex"/>
    <property type="evidence" value="ECO:0007669"/>
    <property type="project" value="TreeGrafter"/>
</dbReference>
<evidence type="ECO:0000313" key="10">
    <source>
        <dbReference type="EMBL" id="KAK3331271.1"/>
    </source>
</evidence>
<evidence type="ECO:0000313" key="11">
    <source>
        <dbReference type="Proteomes" id="UP001283341"/>
    </source>
</evidence>
<reference evidence="10" key="2">
    <citation type="submission" date="2023-06" db="EMBL/GenBank/DDBJ databases">
        <authorList>
            <consortium name="Lawrence Berkeley National Laboratory"/>
            <person name="Haridas S."/>
            <person name="Hensen N."/>
            <person name="Bonometti L."/>
            <person name="Westerberg I."/>
            <person name="Brannstrom I.O."/>
            <person name="Guillou S."/>
            <person name="Cros-Aarteil S."/>
            <person name="Calhoun S."/>
            <person name="Kuo A."/>
            <person name="Mondo S."/>
            <person name="Pangilinan J."/>
            <person name="Riley R."/>
            <person name="Labutti K."/>
            <person name="Andreopoulos B."/>
            <person name="Lipzen A."/>
            <person name="Chen C."/>
            <person name="Yanf M."/>
            <person name="Daum C."/>
            <person name="Ng V."/>
            <person name="Clum A."/>
            <person name="Steindorff A."/>
            <person name="Ohm R."/>
            <person name="Martin F."/>
            <person name="Silar P."/>
            <person name="Natvig D."/>
            <person name="Lalanne C."/>
            <person name="Gautier V."/>
            <person name="Ament-Velasquez S.L."/>
            <person name="Kruys A."/>
            <person name="Hutchinson M.I."/>
            <person name="Powell A.J."/>
            <person name="Barry K."/>
            <person name="Miller A.N."/>
            <person name="Grigoriev I.V."/>
            <person name="Debuchy R."/>
            <person name="Gladieux P."/>
            <person name="Thoren M.H."/>
            <person name="Johannesson H."/>
        </authorList>
    </citation>
    <scope>NUCLEOTIDE SEQUENCE</scope>
    <source>
        <strain evidence="10">CBS 118394</strain>
    </source>
</reference>
<feature type="domain" description="Chromosome segregation in meiosis protein 3" evidence="9">
    <location>
        <begin position="72"/>
        <end position="153"/>
    </location>
</feature>
<feature type="compositionally biased region" description="Polar residues" evidence="8">
    <location>
        <begin position="1"/>
        <end position="14"/>
    </location>
</feature>
<feature type="compositionally biased region" description="Polar residues" evidence="8">
    <location>
        <begin position="395"/>
        <end position="407"/>
    </location>
</feature>
<keyword evidence="5 7" id="KW-0539">Nucleus</keyword>
<name>A0AAE0IU10_9PEZI</name>
<evidence type="ECO:0000256" key="4">
    <source>
        <dbReference type="ARBA" id="ARBA00022880"/>
    </source>
</evidence>
<keyword evidence="6 7" id="KW-0131">Cell cycle</keyword>
<dbReference type="AlphaFoldDB" id="A0AAE0IU10"/>
<feature type="compositionally biased region" description="Basic and acidic residues" evidence="8">
    <location>
        <begin position="43"/>
        <end position="52"/>
    </location>
</feature>
<organism evidence="10 11">
    <name type="scientific">Apodospora peruviana</name>
    <dbReference type="NCBI Taxonomy" id="516989"/>
    <lineage>
        <taxon>Eukaryota</taxon>
        <taxon>Fungi</taxon>
        <taxon>Dikarya</taxon>
        <taxon>Ascomycota</taxon>
        <taxon>Pezizomycotina</taxon>
        <taxon>Sordariomycetes</taxon>
        <taxon>Sordariomycetidae</taxon>
        <taxon>Sordariales</taxon>
        <taxon>Lasiosphaeriaceae</taxon>
        <taxon>Apodospora</taxon>
    </lineage>
</organism>
<evidence type="ECO:0000256" key="1">
    <source>
        <dbReference type="ARBA" id="ARBA00004123"/>
    </source>
</evidence>
<dbReference type="EMBL" id="JAUEDM010000001">
    <property type="protein sequence ID" value="KAK3331271.1"/>
    <property type="molecule type" value="Genomic_DNA"/>
</dbReference>
<evidence type="ECO:0000256" key="3">
    <source>
        <dbReference type="ARBA" id="ARBA00022763"/>
    </source>
</evidence>
<comment type="function">
    <text evidence="7">Plays an important role in the control of DNA replication and the maintenance of replication fork stability.</text>
</comment>
<dbReference type="PANTHER" id="PTHR13220:SF11">
    <property type="entry name" value="TIMELESS-INTERACTING PROTEIN"/>
    <property type="match status" value="1"/>
</dbReference>
<evidence type="ECO:0000256" key="5">
    <source>
        <dbReference type="ARBA" id="ARBA00023242"/>
    </source>
</evidence>
<keyword evidence="11" id="KW-1185">Reference proteome</keyword>
<dbReference type="InterPro" id="IPR040038">
    <property type="entry name" value="TIPIN/Csm3/Swi3"/>
</dbReference>
<accession>A0AAE0IU10</accession>
<dbReference type="Proteomes" id="UP001283341">
    <property type="component" value="Unassembled WGS sequence"/>
</dbReference>
<proteinExistence type="inferred from homology"/>
<dbReference type="GO" id="GO:0003677">
    <property type="term" value="F:DNA binding"/>
    <property type="evidence" value="ECO:0007669"/>
    <property type="project" value="TreeGrafter"/>
</dbReference>
<evidence type="ECO:0000256" key="2">
    <source>
        <dbReference type="ARBA" id="ARBA00006075"/>
    </source>
</evidence>
<reference evidence="10" key="1">
    <citation type="journal article" date="2023" name="Mol. Phylogenet. Evol.">
        <title>Genome-scale phylogeny and comparative genomics of the fungal order Sordariales.</title>
        <authorList>
            <person name="Hensen N."/>
            <person name="Bonometti L."/>
            <person name="Westerberg I."/>
            <person name="Brannstrom I.O."/>
            <person name="Guillou S."/>
            <person name="Cros-Aarteil S."/>
            <person name="Calhoun S."/>
            <person name="Haridas S."/>
            <person name="Kuo A."/>
            <person name="Mondo S."/>
            <person name="Pangilinan J."/>
            <person name="Riley R."/>
            <person name="LaButti K."/>
            <person name="Andreopoulos B."/>
            <person name="Lipzen A."/>
            <person name="Chen C."/>
            <person name="Yan M."/>
            <person name="Daum C."/>
            <person name="Ng V."/>
            <person name="Clum A."/>
            <person name="Steindorff A."/>
            <person name="Ohm R.A."/>
            <person name="Martin F."/>
            <person name="Silar P."/>
            <person name="Natvig D.O."/>
            <person name="Lalanne C."/>
            <person name="Gautier V."/>
            <person name="Ament-Velasquez S.L."/>
            <person name="Kruys A."/>
            <person name="Hutchinson M.I."/>
            <person name="Powell A.J."/>
            <person name="Barry K."/>
            <person name="Miller A.N."/>
            <person name="Grigoriev I.V."/>
            <person name="Debuchy R."/>
            <person name="Gladieux P."/>
            <person name="Hiltunen Thoren M."/>
            <person name="Johannesson H."/>
        </authorList>
    </citation>
    <scope>NUCLEOTIDE SEQUENCE</scope>
    <source>
        <strain evidence="10">CBS 118394</strain>
    </source>
</reference>
<comment type="similarity">
    <text evidence="2 7">Belongs to the CSM3 family.</text>
</comment>
<evidence type="ECO:0000256" key="7">
    <source>
        <dbReference type="RuleBase" id="RU366049"/>
    </source>
</evidence>
<keyword evidence="4" id="KW-0236">DNA replication inhibitor</keyword>
<dbReference type="PANTHER" id="PTHR13220">
    <property type="entry name" value="TIMELESS INTERACTING-RELATED"/>
    <property type="match status" value="1"/>
</dbReference>